<dbReference type="Proteomes" id="UP001055712">
    <property type="component" value="Unassembled WGS sequence"/>
</dbReference>
<keyword evidence="1" id="KW-0732">Signal</keyword>
<organism evidence="2 3">
    <name type="scientific">Chlorella vulgaris</name>
    <name type="common">Green alga</name>
    <dbReference type="NCBI Taxonomy" id="3077"/>
    <lineage>
        <taxon>Eukaryota</taxon>
        <taxon>Viridiplantae</taxon>
        <taxon>Chlorophyta</taxon>
        <taxon>core chlorophytes</taxon>
        <taxon>Trebouxiophyceae</taxon>
        <taxon>Chlorellales</taxon>
        <taxon>Chlorellaceae</taxon>
        <taxon>Chlorella clade</taxon>
        <taxon>Chlorella</taxon>
    </lineage>
</organism>
<evidence type="ECO:0000256" key="1">
    <source>
        <dbReference type="SAM" id="SignalP"/>
    </source>
</evidence>
<dbReference type="SUPFAM" id="SSF53474">
    <property type="entry name" value="alpha/beta-Hydrolases"/>
    <property type="match status" value="1"/>
</dbReference>
<dbReference type="EMBL" id="SIDB01000002">
    <property type="protein sequence ID" value="KAI3435835.1"/>
    <property type="molecule type" value="Genomic_DNA"/>
</dbReference>
<comment type="caution">
    <text evidence="2">The sequence shown here is derived from an EMBL/GenBank/DDBJ whole genome shotgun (WGS) entry which is preliminary data.</text>
</comment>
<keyword evidence="3" id="KW-1185">Reference proteome</keyword>
<accession>A0A9D4TV66</accession>
<proteinExistence type="predicted"/>
<dbReference type="OrthoDB" id="10022521at2759"/>
<dbReference type="Gene3D" id="3.40.50.1820">
    <property type="entry name" value="alpha/beta hydrolase"/>
    <property type="match status" value="1"/>
</dbReference>
<dbReference type="InterPro" id="IPR029058">
    <property type="entry name" value="AB_hydrolase_fold"/>
</dbReference>
<protein>
    <submittedName>
        <fullName evidence="2">Uncharacterized protein</fullName>
    </submittedName>
</protein>
<reference evidence="2" key="1">
    <citation type="journal article" date="2019" name="Plant J.">
        <title>Chlorella vulgaris genome assembly and annotation reveals the molecular basis for metabolic acclimation to high light conditions.</title>
        <authorList>
            <person name="Cecchin M."/>
            <person name="Marcolungo L."/>
            <person name="Rossato M."/>
            <person name="Girolomoni L."/>
            <person name="Cosentino E."/>
            <person name="Cuine S."/>
            <person name="Li-Beisson Y."/>
            <person name="Delledonne M."/>
            <person name="Ballottari M."/>
        </authorList>
    </citation>
    <scope>NUCLEOTIDE SEQUENCE</scope>
    <source>
        <strain evidence="2">211/11P</strain>
    </source>
</reference>
<sequence>MRQSVGATAAAALLLLLLAGNADAVSINGPQGPGVVLLDPSETALFNSIFSGLLKVSAATVANKTIPEPEVTIAAAPPAGANRATVTKMIGTVLAAAALASEASTLGQPRAWKYTDGTGRVALYRFPKGTPKGTCIFVHGCKHDPYSWFYRSKACPQCTGLPEEVSHSKQCLARGYAVLALMSLNREYRNRCFSSSGTPQQNDQKSAAVVVKAWTAKFGLTQKPKYMFGISSGASFAIKFPLTMRVQGIVSEVNMPWEKAWGATNGNGKLKVPFPPTAFYMMARDPQTERQINAAIRIFKANKVNSQYVYVPPRPVTKAFLSNRSIFISPAQSAQIQKALVKIGVLDANGFIKYDVRFNRGWVKNLNAALPWLKRAGFNFNLISDESQIWQELNLAYSQHEIVSDYVRPTLIWLEKGGRQNLTTLVNRYSLNGKISCLSEHYEGCRG</sequence>
<dbReference type="AlphaFoldDB" id="A0A9D4TV66"/>
<feature type="chain" id="PRO_5038995605" evidence="1">
    <location>
        <begin position="25"/>
        <end position="447"/>
    </location>
</feature>
<dbReference type="PANTHER" id="PTHR35128">
    <property type="entry name" value="SECRETION-REGULATING GUANINE NUCLEOTIDE EXCHANGE FACTOR"/>
    <property type="match status" value="1"/>
</dbReference>
<gene>
    <name evidence="2" type="ORF">D9Q98_001893</name>
</gene>
<dbReference type="PANTHER" id="PTHR35128:SF1">
    <property type="entry name" value="SECRETION-REGULATING GUANINE NUCLEOTIDE EXCHANGE FACTOR"/>
    <property type="match status" value="1"/>
</dbReference>
<evidence type="ECO:0000313" key="2">
    <source>
        <dbReference type="EMBL" id="KAI3435835.1"/>
    </source>
</evidence>
<reference evidence="2" key="2">
    <citation type="submission" date="2020-11" db="EMBL/GenBank/DDBJ databases">
        <authorList>
            <person name="Cecchin M."/>
            <person name="Marcolungo L."/>
            <person name="Rossato M."/>
            <person name="Girolomoni L."/>
            <person name="Cosentino E."/>
            <person name="Cuine S."/>
            <person name="Li-Beisson Y."/>
            <person name="Delledonne M."/>
            <person name="Ballottari M."/>
        </authorList>
    </citation>
    <scope>NUCLEOTIDE SEQUENCE</scope>
    <source>
        <strain evidence="2">211/11P</strain>
        <tissue evidence="2">Whole cell</tissue>
    </source>
</reference>
<evidence type="ECO:0000313" key="3">
    <source>
        <dbReference type="Proteomes" id="UP001055712"/>
    </source>
</evidence>
<name>A0A9D4TV66_CHLVU</name>
<feature type="signal peptide" evidence="1">
    <location>
        <begin position="1"/>
        <end position="24"/>
    </location>
</feature>